<organism evidence="1 2">
    <name type="scientific">Beggiatoa leptomitoformis</name>
    <dbReference type="NCBI Taxonomy" id="288004"/>
    <lineage>
        <taxon>Bacteria</taxon>
        <taxon>Pseudomonadati</taxon>
        <taxon>Pseudomonadota</taxon>
        <taxon>Gammaproteobacteria</taxon>
        <taxon>Thiotrichales</taxon>
        <taxon>Thiotrichaceae</taxon>
        <taxon>Beggiatoa</taxon>
    </lineage>
</organism>
<sequence>MISLRFNTLYESTENQAYVWRVIVDGHEHLATDIECLVPTYGTKDEIAEGVYKWHLSCNGVLTWEGTKAIIRAV</sequence>
<gene>
    <name evidence="1" type="ORF">BLE401_18140</name>
</gene>
<evidence type="ECO:0000313" key="2">
    <source>
        <dbReference type="Proteomes" id="UP000234271"/>
    </source>
</evidence>
<protein>
    <submittedName>
        <fullName evidence="1">Uncharacterized protein</fullName>
    </submittedName>
</protein>
<name>A0A2N9YJ16_9GAMM</name>
<accession>A0A2N9YJ16</accession>
<dbReference type="RefSeq" id="WP_062150511.1">
    <property type="nucleotide sequence ID" value="NZ_CP012373.2"/>
</dbReference>
<dbReference type="KEGG" id="blep:AL038_06165"/>
<proteinExistence type="predicted"/>
<dbReference type="AlphaFoldDB" id="A0A2N9YJ16"/>
<dbReference type="OrthoDB" id="8778921at2"/>
<keyword evidence="2" id="KW-1185">Reference proteome</keyword>
<reference evidence="2" key="1">
    <citation type="submission" date="2016-12" db="EMBL/GenBank/DDBJ databases">
        <title>Complete Genome Sequence of Beggiatoa leptomitiformis D-401.</title>
        <authorList>
            <person name="Fomenkov A."/>
            <person name="Vincze T."/>
            <person name="Grabovich M."/>
            <person name="Anton B.P."/>
            <person name="Dubinina G."/>
            <person name="Orlova M."/>
            <person name="Belousova E."/>
            <person name="Roberts R.J."/>
        </authorList>
    </citation>
    <scope>NUCLEOTIDE SEQUENCE [LARGE SCALE GENOMIC DNA]</scope>
    <source>
        <strain evidence="2">D-401</strain>
    </source>
</reference>
<dbReference type="EMBL" id="CP018889">
    <property type="protein sequence ID" value="AUI70429.1"/>
    <property type="molecule type" value="Genomic_DNA"/>
</dbReference>
<dbReference type="Proteomes" id="UP000234271">
    <property type="component" value="Chromosome"/>
</dbReference>
<evidence type="ECO:0000313" key="1">
    <source>
        <dbReference type="EMBL" id="AUI70429.1"/>
    </source>
</evidence>